<comment type="caution">
    <text evidence="2">The sequence shown here is derived from an EMBL/GenBank/DDBJ whole genome shotgun (WGS) entry which is preliminary data.</text>
</comment>
<name>A0A368XKX1_9BURK</name>
<keyword evidence="3" id="KW-1185">Reference proteome</keyword>
<protein>
    <submittedName>
        <fullName evidence="2">CoA:oxalate CoA-transferase</fullName>
    </submittedName>
</protein>
<evidence type="ECO:0000313" key="2">
    <source>
        <dbReference type="EMBL" id="RCW68613.1"/>
    </source>
</evidence>
<dbReference type="Gene3D" id="3.40.50.10540">
    <property type="entry name" value="Crotonobetainyl-coa:carnitine coa-transferase, domain 1"/>
    <property type="match status" value="1"/>
</dbReference>
<dbReference type="InterPro" id="IPR003673">
    <property type="entry name" value="CoA-Trfase_fam_III"/>
</dbReference>
<keyword evidence="1 2" id="KW-0808">Transferase</keyword>
<dbReference type="EMBL" id="QPJK01000007">
    <property type="protein sequence ID" value="RCW68613.1"/>
    <property type="molecule type" value="Genomic_DNA"/>
</dbReference>
<dbReference type="PANTHER" id="PTHR48207:SF3">
    <property type="entry name" value="SUCCINATE--HYDROXYMETHYLGLUTARATE COA-TRANSFERASE"/>
    <property type="match status" value="1"/>
</dbReference>
<dbReference type="SUPFAM" id="SSF89796">
    <property type="entry name" value="CoA-transferase family III (CaiB/BaiF)"/>
    <property type="match status" value="1"/>
</dbReference>
<dbReference type="Proteomes" id="UP000252884">
    <property type="component" value="Unassembled WGS sequence"/>
</dbReference>
<sequence length="404" mass="43330">MSQLPLTGIRVLDFGQGVAGPYCGQLLADQGAEVTKVEPLRGDWSRSMGVAGEGGQGAVFVSVNRGKSGVALDLRQREAREIAQTLAAQCDVVLESFRPGVMDKLGLGREQLRRARPDLIYCSVTGFGSSGPNVHLPAGDSTMQAYGGLMSIVGPRDGEAFRVGNVVSDMLAGMNAFSGVLLALLQRRPGEPGRDVDISLLDSIVAFQAPPLTEYLMTGQLPERMGNDHPLLSPSGSFPTADGPITLTVFDHQWPAFCDSLGLQAIAEDPRFATSAHRQRNRDALRVQLEAVLSTASRDEWIGRLRNMDVLCAPINDYAQLRGDAQVRHNKLFGQMGAGDDRYPSIRNPTLGASCSDGAAAPPRLGQHTREVLALRCGLSEEVIQQLIDRGVVSAVPVQKEQHA</sequence>
<dbReference type="InterPro" id="IPR023606">
    <property type="entry name" value="CoA-Trfase_III_dom_1_sf"/>
</dbReference>
<dbReference type="AlphaFoldDB" id="A0A368XKX1"/>
<organism evidence="2 3">
    <name type="scientific">Pseudorhodoferax soli</name>
    <dbReference type="NCBI Taxonomy" id="545864"/>
    <lineage>
        <taxon>Bacteria</taxon>
        <taxon>Pseudomonadati</taxon>
        <taxon>Pseudomonadota</taxon>
        <taxon>Betaproteobacteria</taxon>
        <taxon>Burkholderiales</taxon>
        <taxon>Comamonadaceae</taxon>
    </lineage>
</organism>
<gene>
    <name evidence="2" type="ORF">DES41_107134</name>
</gene>
<dbReference type="InterPro" id="IPR044855">
    <property type="entry name" value="CoA-Trfase_III_dom3_sf"/>
</dbReference>
<reference evidence="2 3" key="1">
    <citation type="submission" date="2018-07" db="EMBL/GenBank/DDBJ databases">
        <title>Genomic Encyclopedia of Type Strains, Phase IV (KMG-IV): sequencing the most valuable type-strain genomes for metagenomic binning, comparative biology and taxonomic classification.</title>
        <authorList>
            <person name="Goeker M."/>
        </authorList>
    </citation>
    <scope>NUCLEOTIDE SEQUENCE [LARGE SCALE GENOMIC DNA]</scope>
    <source>
        <strain evidence="2 3">DSM 21634</strain>
    </source>
</reference>
<dbReference type="Pfam" id="PF02515">
    <property type="entry name" value="CoA_transf_3"/>
    <property type="match status" value="1"/>
</dbReference>
<dbReference type="RefSeq" id="WP_170168274.1">
    <property type="nucleotide sequence ID" value="NZ_QPJK01000007.1"/>
</dbReference>
<dbReference type="Gene3D" id="3.30.1540.10">
    <property type="entry name" value="formyl-coa transferase, domain 3"/>
    <property type="match status" value="1"/>
</dbReference>
<evidence type="ECO:0000256" key="1">
    <source>
        <dbReference type="ARBA" id="ARBA00022679"/>
    </source>
</evidence>
<dbReference type="InterPro" id="IPR050483">
    <property type="entry name" value="CoA-transferase_III_domain"/>
</dbReference>
<proteinExistence type="predicted"/>
<dbReference type="GO" id="GO:0008410">
    <property type="term" value="F:CoA-transferase activity"/>
    <property type="evidence" value="ECO:0007669"/>
    <property type="project" value="TreeGrafter"/>
</dbReference>
<accession>A0A368XKX1</accession>
<dbReference type="PANTHER" id="PTHR48207">
    <property type="entry name" value="SUCCINATE--HYDROXYMETHYLGLUTARATE COA-TRANSFERASE"/>
    <property type="match status" value="1"/>
</dbReference>
<evidence type="ECO:0000313" key="3">
    <source>
        <dbReference type="Proteomes" id="UP000252884"/>
    </source>
</evidence>